<dbReference type="Proteomes" id="UP000202888">
    <property type="component" value="Segment"/>
</dbReference>
<reference evidence="1 2" key="1">
    <citation type="journal article" date="2016" name="Genom Data">
        <title>Complete genome sequence of a giant Vibrio phage ValKK3 infecting Vibrio alginolyticus.</title>
        <authorList>
            <person name="Lal T.M."/>
            <person name="Sano M."/>
            <person name="Hatai K."/>
            <person name="Ransangan J."/>
        </authorList>
    </citation>
    <scope>NUCLEOTIDE SEQUENCE [LARGE SCALE GENOMIC DNA]</scope>
</reference>
<organism evidence="1 2">
    <name type="scientific">Vibrio phage ValKK3</name>
    <dbReference type="NCBI Taxonomy" id="1610855"/>
    <lineage>
        <taxon>Viruses</taxon>
        <taxon>Duplodnaviria</taxon>
        <taxon>Heunggongvirae</taxon>
        <taxon>Uroviricota</taxon>
        <taxon>Caudoviricetes</taxon>
        <taxon>Pantevenvirales</taxon>
        <taxon>Straboviridae</taxon>
        <taxon>Schizotequatrovirus</taxon>
        <taxon>Schizotequatrovirus valkk3</taxon>
    </lineage>
</organism>
<dbReference type="GeneID" id="26628480"/>
<dbReference type="KEGG" id="vg:26628480"/>
<accession>A0A0D4DAS2</accession>
<evidence type="ECO:0000313" key="2">
    <source>
        <dbReference type="Proteomes" id="UP000202888"/>
    </source>
</evidence>
<name>A0A0D4DAS2_9CAUD</name>
<dbReference type="EMBL" id="KP671755">
    <property type="protein sequence ID" value="AJT60995.1"/>
    <property type="molecule type" value="Genomic_DNA"/>
</dbReference>
<evidence type="ECO:0000313" key="1">
    <source>
        <dbReference type="EMBL" id="AJT60995.1"/>
    </source>
</evidence>
<protein>
    <submittedName>
        <fullName evidence="1">Uncharacterized protein</fullName>
    </submittedName>
</protein>
<dbReference type="OrthoDB" id="32885at10239"/>
<dbReference type="RefSeq" id="YP_009201257.1">
    <property type="nucleotide sequence ID" value="NC_028829.1"/>
</dbReference>
<keyword evidence="2" id="KW-1185">Reference proteome</keyword>
<sequence>MQQIVLYVDYQNPRTAIVADTTLRDEDYDLSGMGLSKACQSNYIALEKQGKWRLVKCRYVIGFESMEFNTIDGIVAFINAINIDNNQPTIKSVVFEKVAPVYENIKVRGLS</sequence>
<proteinExistence type="predicted"/>